<evidence type="ECO:0000256" key="8">
    <source>
        <dbReference type="NCBIfam" id="TIGR00669"/>
    </source>
</evidence>
<keyword evidence="5 7" id="KW-0067">ATP-binding</keyword>
<evidence type="ECO:0000259" key="9">
    <source>
        <dbReference type="PROSITE" id="PS50862"/>
    </source>
</evidence>
<protein>
    <recommendedName>
        <fullName evidence="7 8">Aspartate--ammonia ligase</fullName>
        <ecNumber evidence="7 8">6.3.1.1</ecNumber>
    </recommendedName>
    <alternativeName>
        <fullName evidence="7">Asparagine synthetase A</fullName>
    </alternativeName>
</protein>
<dbReference type="GO" id="GO:0005829">
    <property type="term" value="C:cytosol"/>
    <property type="evidence" value="ECO:0007669"/>
    <property type="project" value="TreeGrafter"/>
</dbReference>
<dbReference type="NCBIfam" id="TIGR00669">
    <property type="entry name" value="asnA"/>
    <property type="match status" value="1"/>
</dbReference>
<comment type="catalytic activity">
    <reaction evidence="7">
        <text>L-aspartate + NH4(+) + ATP = L-asparagine + AMP + diphosphate + H(+)</text>
        <dbReference type="Rhea" id="RHEA:11372"/>
        <dbReference type="ChEBI" id="CHEBI:15378"/>
        <dbReference type="ChEBI" id="CHEBI:28938"/>
        <dbReference type="ChEBI" id="CHEBI:29991"/>
        <dbReference type="ChEBI" id="CHEBI:30616"/>
        <dbReference type="ChEBI" id="CHEBI:33019"/>
        <dbReference type="ChEBI" id="CHEBI:58048"/>
        <dbReference type="ChEBI" id="CHEBI:456215"/>
        <dbReference type="EC" id="6.3.1.1"/>
    </reaction>
</comment>
<proteinExistence type="inferred from homology"/>
<comment type="subcellular location">
    <subcellularLocation>
        <location evidence="7">Cytoplasm</location>
    </subcellularLocation>
</comment>
<dbReference type="GO" id="GO:0004071">
    <property type="term" value="F:aspartate-ammonia ligase activity"/>
    <property type="evidence" value="ECO:0007669"/>
    <property type="project" value="UniProtKB-UniRule"/>
</dbReference>
<dbReference type="Proteomes" id="UP000198820">
    <property type="component" value="Unassembled WGS sequence"/>
</dbReference>
<feature type="domain" description="Aminoacyl-transfer RNA synthetases class-II family profile" evidence="9">
    <location>
        <begin position="97"/>
        <end position="319"/>
    </location>
</feature>
<evidence type="ECO:0000256" key="4">
    <source>
        <dbReference type="ARBA" id="ARBA00022741"/>
    </source>
</evidence>
<keyword evidence="11" id="KW-1185">Reference proteome</keyword>
<dbReference type="PANTHER" id="PTHR30073:SF5">
    <property type="entry name" value="ASPARTATE--AMMONIA LIGASE"/>
    <property type="match status" value="1"/>
</dbReference>
<keyword evidence="2 7" id="KW-0436">Ligase</keyword>
<dbReference type="PANTHER" id="PTHR30073">
    <property type="entry name" value="ASPARTATE--AMMONIA LIGASE"/>
    <property type="match status" value="1"/>
</dbReference>
<dbReference type="GO" id="GO:0070981">
    <property type="term" value="P:L-asparagine biosynthetic process"/>
    <property type="evidence" value="ECO:0007669"/>
    <property type="project" value="UniProtKB-UniRule"/>
</dbReference>
<dbReference type="SUPFAM" id="SSF55681">
    <property type="entry name" value="Class II aaRS and biotin synthetases"/>
    <property type="match status" value="1"/>
</dbReference>
<name>A0A1H3WLR9_9FLAO</name>
<evidence type="ECO:0000256" key="3">
    <source>
        <dbReference type="ARBA" id="ARBA00022605"/>
    </source>
</evidence>
<dbReference type="PIRSF" id="PIRSF001555">
    <property type="entry name" value="Asp_ammon_ligase"/>
    <property type="match status" value="1"/>
</dbReference>
<dbReference type="InterPro" id="IPR004618">
    <property type="entry name" value="AsnA"/>
</dbReference>
<dbReference type="EC" id="6.3.1.1" evidence="7 8"/>
<dbReference type="STRING" id="908615.SAMN05421540_10247"/>
<keyword evidence="3 7" id="KW-0028">Amino-acid biosynthesis</keyword>
<reference evidence="10 11" key="1">
    <citation type="submission" date="2016-10" db="EMBL/GenBank/DDBJ databases">
        <authorList>
            <person name="de Groot N.N."/>
        </authorList>
    </citation>
    <scope>NUCLEOTIDE SEQUENCE [LARGE SCALE GENOMIC DNA]</scope>
    <source>
        <strain evidence="10 11">DSM 23581</strain>
    </source>
</reference>
<evidence type="ECO:0000256" key="2">
    <source>
        <dbReference type="ARBA" id="ARBA00022598"/>
    </source>
</evidence>
<evidence type="ECO:0000256" key="5">
    <source>
        <dbReference type="ARBA" id="ARBA00022840"/>
    </source>
</evidence>
<dbReference type="Pfam" id="PF03590">
    <property type="entry name" value="AsnA"/>
    <property type="match status" value="1"/>
</dbReference>
<dbReference type="Gene3D" id="3.30.930.10">
    <property type="entry name" value="Bira Bifunctional Protein, Domain 2"/>
    <property type="match status" value="1"/>
</dbReference>
<dbReference type="EMBL" id="FNQF01000002">
    <property type="protein sequence ID" value="SDZ87751.1"/>
    <property type="molecule type" value="Genomic_DNA"/>
</dbReference>
<evidence type="ECO:0000256" key="7">
    <source>
        <dbReference type="HAMAP-Rule" id="MF_00555"/>
    </source>
</evidence>
<sequence length="334" mass="38563">MKTEILKIEEAISFTKQTLETELKKQLELTRVSAPIAVMNDTGVNDDLSGVERSVVFPVKSLKDKKAVIVNSLAKWKKIRLKELEVSENKGIFTDMRAIRPDEDYSHIHSIYVDQWDWEKRISDASRSLEYLKTEVKKIYASLKNTEEKIHLHYPDISPILPEEITFIHSEELLQMYPTLSPKQREYEITKKFKAVFLIGIGKALSNTKSHDHRAPDYDDWITKNEDGYYGLNGDILLWNPMTQNSFEISSMGIRVDKSTLMKQLQVTDQLHKQSLFYHQLLLSDELPESIGGGIGQSRMCMFLLRKRHIGEVQVGIWPDKMRAECAQNGIHLL</sequence>
<organism evidence="10 11">
    <name type="scientific">Psychroflexus halocasei</name>
    <dbReference type="NCBI Taxonomy" id="908615"/>
    <lineage>
        <taxon>Bacteria</taxon>
        <taxon>Pseudomonadati</taxon>
        <taxon>Bacteroidota</taxon>
        <taxon>Flavobacteriia</taxon>
        <taxon>Flavobacteriales</taxon>
        <taxon>Flavobacteriaceae</taxon>
        <taxon>Psychroflexus</taxon>
    </lineage>
</organism>
<gene>
    <name evidence="7" type="primary">asnA</name>
    <name evidence="10" type="ORF">SAMN05421540_10247</name>
</gene>
<dbReference type="PROSITE" id="PS50862">
    <property type="entry name" value="AA_TRNA_LIGASE_II"/>
    <property type="match status" value="1"/>
</dbReference>
<keyword evidence="4 7" id="KW-0547">Nucleotide-binding</keyword>
<dbReference type="InterPro" id="IPR045864">
    <property type="entry name" value="aa-tRNA-synth_II/BPL/LPL"/>
</dbReference>
<dbReference type="AlphaFoldDB" id="A0A1H3WLR9"/>
<accession>A0A1H3WLR9</accession>
<evidence type="ECO:0000256" key="1">
    <source>
        <dbReference type="ARBA" id="ARBA00022490"/>
    </source>
</evidence>
<evidence type="ECO:0000313" key="10">
    <source>
        <dbReference type="EMBL" id="SDZ87751.1"/>
    </source>
</evidence>
<comment type="pathway">
    <text evidence="7">Amino-acid biosynthesis; L-asparagine biosynthesis; L-asparagine from L-aspartate (ammonia route): step 1/1.</text>
</comment>
<dbReference type="GO" id="GO:0005524">
    <property type="term" value="F:ATP binding"/>
    <property type="evidence" value="ECO:0007669"/>
    <property type="project" value="UniProtKB-UniRule"/>
</dbReference>
<evidence type="ECO:0000256" key="6">
    <source>
        <dbReference type="ARBA" id="ARBA00022888"/>
    </source>
</evidence>
<dbReference type="UniPathway" id="UPA00134">
    <property type="reaction ID" value="UER00194"/>
</dbReference>
<comment type="similarity">
    <text evidence="7">Belongs to the class-II aminoacyl-tRNA synthetase family. AsnA subfamily.</text>
</comment>
<dbReference type="HAMAP" id="MF_00555">
    <property type="entry name" value="AsnA"/>
    <property type="match status" value="1"/>
</dbReference>
<dbReference type="InterPro" id="IPR006195">
    <property type="entry name" value="aa-tRNA-synth_II"/>
</dbReference>
<evidence type="ECO:0000313" key="11">
    <source>
        <dbReference type="Proteomes" id="UP000198820"/>
    </source>
</evidence>
<keyword evidence="6 7" id="KW-0061">Asparagine biosynthesis</keyword>
<keyword evidence="1 7" id="KW-0963">Cytoplasm</keyword>